<organism evidence="4 5">
    <name type="scientific">Anaerobiospirillum thomasii</name>
    <dbReference type="NCBI Taxonomy" id="179995"/>
    <lineage>
        <taxon>Bacteria</taxon>
        <taxon>Pseudomonadati</taxon>
        <taxon>Pseudomonadota</taxon>
        <taxon>Gammaproteobacteria</taxon>
        <taxon>Aeromonadales</taxon>
        <taxon>Succinivibrionaceae</taxon>
        <taxon>Anaerobiospirillum</taxon>
    </lineage>
</organism>
<dbReference type="InterPro" id="IPR002035">
    <property type="entry name" value="VWF_A"/>
</dbReference>
<dbReference type="InterPro" id="IPR036465">
    <property type="entry name" value="vWFA_dom_sf"/>
</dbReference>
<feature type="transmembrane region" description="Helical" evidence="2">
    <location>
        <begin position="163"/>
        <end position="184"/>
    </location>
</feature>
<evidence type="ECO:0000259" key="3">
    <source>
        <dbReference type="PROSITE" id="PS50234"/>
    </source>
</evidence>
<dbReference type="Pfam" id="PF00092">
    <property type="entry name" value="VWA"/>
    <property type="match status" value="1"/>
</dbReference>
<evidence type="ECO:0000313" key="5">
    <source>
        <dbReference type="Proteomes" id="UP000250086"/>
    </source>
</evidence>
<evidence type="ECO:0000313" key="4">
    <source>
        <dbReference type="EMBL" id="SPT70033.1"/>
    </source>
</evidence>
<keyword evidence="2" id="KW-0472">Membrane</keyword>
<keyword evidence="5" id="KW-1185">Reference proteome</keyword>
<gene>
    <name evidence="4" type="ORF">NCTC13093_01437</name>
</gene>
<feature type="coiled-coil region" evidence="1">
    <location>
        <begin position="209"/>
        <end position="292"/>
    </location>
</feature>
<evidence type="ECO:0000256" key="1">
    <source>
        <dbReference type="SAM" id="Coils"/>
    </source>
</evidence>
<proteinExistence type="predicted"/>
<dbReference type="SUPFAM" id="SSF53300">
    <property type="entry name" value="vWA-like"/>
    <property type="match status" value="1"/>
</dbReference>
<dbReference type="AlphaFoldDB" id="A0A2X0V8D6"/>
<dbReference type="SMART" id="SM00327">
    <property type="entry name" value="VWA"/>
    <property type="match status" value="1"/>
</dbReference>
<feature type="domain" description="VWFA" evidence="3">
    <location>
        <begin position="315"/>
        <end position="497"/>
    </location>
</feature>
<keyword evidence="2" id="KW-0812">Transmembrane</keyword>
<keyword evidence="2" id="KW-1133">Transmembrane helix</keyword>
<name>A0A2X0V8D6_9GAMM</name>
<protein>
    <recommendedName>
        <fullName evidence="3">VWFA domain-containing protein</fullName>
    </recommendedName>
</protein>
<dbReference type="RefSeq" id="WP_113744146.1">
    <property type="nucleotide sequence ID" value="NZ_UAPV01000001.1"/>
</dbReference>
<dbReference type="Proteomes" id="UP000250086">
    <property type="component" value="Unassembled WGS sequence"/>
</dbReference>
<reference evidence="4 5" key="1">
    <citation type="submission" date="2018-06" db="EMBL/GenBank/DDBJ databases">
        <authorList>
            <consortium name="Pathogen Informatics"/>
            <person name="Doyle S."/>
        </authorList>
    </citation>
    <scope>NUCLEOTIDE SEQUENCE [LARGE SCALE GENOMIC DNA]</scope>
    <source>
        <strain evidence="4 5">NCTC13093</strain>
    </source>
</reference>
<dbReference type="PROSITE" id="PS50234">
    <property type="entry name" value="VWFA"/>
    <property type="match status" value="1"/>
</dbReference>
<accession>A0A2X0V8D6</accession>
<sequence length="505" mass="55255">MIRIDRVLKDSLSDRALALIPHLEAIGSSLGLALGQSFASLFATAKEDGEYINFFAKSSGNISYTDYEELKNTNSSLFELLEQKCSGIKDYLHSALCTDPLLNEHKENIIYFLDNIPKLALIEGQQVLIVIAQSKEQAAAIGAAPAAASAVAGGAAAATSHTLCYILTALFALLLFLGVLWWLFLRPWPLSGDCASFFTDLPPKLDYISEHEQQKLDELNARLLDADTKSSQKDDEIARLNEELLKKEQEAKNNQEDRLKHDEMLKSKNEQIQKLKDDIKKLESQAKAQKVKVTDPAMASKPKCSDLKKSNKYPRLVIAFDGSESMLSNDIDYTRAHNRINLAKKAVSDMVPLIDKRVSIGLVEINGCPLAKNHGFFASDARSALISKVRAISPYSYDGKTPLSSGILNIANSVDGVESDDVGILISDGEDTCFGAEVCSLAASIHKAKPRLKIHVLSIAQDISNVKCVADITGGKILEPQSVSDFTQQLNNLSSELNQGRICKD</sequence>
<dbReference type="EMBL" id="UAPV01000001">
    <property type="protein sequence ID" value="SPT70033.1"/>
    <property type="molecule type" value="Genomic_DNA"/>
</dbReference>
<evidence type="ECO:0000256" key="2">
    <source>
        <dbReference type="SAM" id="Phobius"/>
    </source>
</evidence>
<keyword evidence="1" id="KW-0175">Coiled coil</keyword>
<dbReference type="Gene3D" id="3.40.50.410">
    <property type="entry name" value="von Willebrand factor, type A domain"/>
    <property type="match status" value="1"/>
</dbReference>